<dbReference type="AlphaFoldDB" id="A0A4Y2EV10"/>
<evidence type="ECO:0000313" key="3">
    <source>
        <dbReference type="Proteomes" id="UP000499080"/>
    </source>
</evidence>
<feature type="region of interest" description="Disordered" evidence="1">
    <location>
        <begin position="121"/>
        <end position="145"/>
    </location>
</feature>
<reference evidence="2 3" key="1">
    <citation type="journal article" date="2019" name="Sci. Rep.">
        <title>Orb-weaving spider Araneus ventricosus genome elucidates the spidroin gene catalogue.</title>
        <authorList>
            <person name="Kono N."/>
            <person name="Nakamura H."/>
            <person name="Ohtoshi R."/>
            <person name="Moran D.A.P."/>
            <person name="Shinohara A."/>
            <person name="Yoshida Y."/>
            <person name="Fujiwara M."/>
            <person name="Mori M."/>
            <person name="Tomita M."/>
            <person name="Arakawa K."/>
        </authorList>
    </citation>
    <scope>NUCLEOTIDE SEQUENCE [LARGE SCALE GENOMIC DNA]</scope>
</reference>
<gene>
    <name evidence="2" type="ORF">AVEN_10679_1</name>
</gene>
<accession>A0A4Y2EV10</accession>
<organism evidence="2 3">
    <name type="scientific">Araneus ventricosus</name>
    <name type="common">Orbweaver spider</name>
    <name type="synonym">Epeira ventricosa</name>
    <dbReference type="NCBI Taxonomy" id="182803"/>
    <lineage>
        <taxon>Eukaryota</taxon>
        <taxon>Metazoa</taxon>
        <taxon>Ecdysozoa</taxon>
        <taxon>Arthropoda</taxon>
        <taxon>Chelicerata</taxon>
        <taxon>Arachnida</taxon>
        <taxon>Araneae</taxon>
        <taxon>Araneomorphae</taxon>
        <taxon>Entelegynae</taxon>
        <taxon>Araneoidea</taxon>
        <taxon>Araneidae</taxon>
        <taxon>Araneus</taxon>
    </lineage>
</organism>
<sequence>MKKKPLNIISRCRSPFVGNVLFRFHPVILSSLTSRRSPVCPAFFYPGLLRRFCRGAAGGAALLTEAPAASSVSSASGNGHLLDQTINGQRPFLPYLRGGCSLVAESRLYWRPWWPSDKVPASGPRVPGSKPGFTGDPSCIGPVSR</sequence>
<name>A0A4Y2EV10_ARAVE</name>
<dbReference type="EMBL" id="BGPR01000706">
    <property type="protein sequence ID" value="GBM32347.1"/>
    <property type="molecule type" value="Genomic_DNA"/>
</dbReference>
<evidence type="ECO:0000256" key="1">
    <source>
        <dbReference type="SAM" id="MobiDB-lite"/>
    </source>
</evidence>
<evidence type="ECO:0000313" key="2">
    <source>
        <dbReference type="EMBL" id="GBM32347.1"/>
    </source>
</evidence>
<proteinExistence type="predicted"/>
<keyword evidence="3" id="KW-1185">Reference proteome</keyword>
<protein>
    <submittedName>
        <fullName evidence="2">Uncharacterized protein</fullName>
    </submittedName>
</protein>
<comment type="caution">
    <text evidence="2">The sequence shown here is derived from an EMBL/GenBank/DDBJ whole genome shotgun (WGS) entry which is preliminary data.</text>
</comment>
<dbReference type="Proteomes" id="UP000499080">
    <property type="component" value="Unassembled WGS sequence"/>
</dbReference>